<dbReference type="Proteomes" id="UP000306102">
    <property type="component" value="Unassembled WGS sequence"/>
</dbReference>
<dbReference type="FunFam" id="3.40.50.2000:FF:000108">
    <property type="entry name" value="UDP-glycosyltransferase 83A1"/>
    <property type="match status" value="1"/>
</dbReference>
<comment type="similarity">
    <text evidence="1">Belongs to the UDP-glycosyltransferase family.</text>
</comment>
<dbReference type="GO" id="GO:0080044">
    <property type="term" value="F:quercetin 7-O-glucosyltransferase activity"/>
    <property type="evidence" value="ECO:0007669"/>
    <property type="project" value="TreeGrafter"/>
</dbReference>
<sequence>MQCLAKHGSKVTFVNTEFTHKRVMNALSGKDNIEDHIHLVSIPDGLEPWEDRNEVGKLTESIFHVMPGKLEELIENINGSDKDKITCIVADELLGWALEVAEKMQIKRAAVWSTAAALLALGFRIPELLDDGIIDNNGTPTKNQMIQLSPTMPAISTTHFVWACIGDLATQKTFFEVHFWQAIDLEIQQATSGQKTQLAWNGLINSQPTQSSMLHLEASQFFDQIQFQELALGLELTNKPFLWVVRPDLTDDNNDAYPKGFKKSSNSWANGLSNGIPFLCWPYFADQFFNQSYICDVWKVGLGFNCDENGIVKQGEIKDKVQQLFNDKTFKARSLDLKEVVSKSAKEGGCSHSQ</sequence>
<evidence type="ECO:0000313" key="3">
    <source>
        <dbReference type="Proteomes" id="UP000306102"/>
    </source>
</evidence>
<accession>A0A4S4EAC3</accession>
<dbReference type="EMBL" id="SDRB02006095">
    <property type="protein sequence ID" value="THG13120.1"/>
    <property type="molecule type" value="Genomic_DNA"/>
</dbReference>
<comment type="caution">
    <text evidence="2">The sequence shown here is derived from an EMBL/GenBank/DDBJ whole genome shotgun (WGS) entry which is preliminary data.</text>
</comment>
<organism evidence="2 3">
    <name type="scientific">Camellia sinensis var. sinensis</name>
    <name type="common">China tea</name>
    <dbReference type="NCBI Taxonomy" id="542762"/>
    <lineage>
        <taxon>Eukaryota</taxon>
        <taxon>Viridiplantae</taxon>
        <taxon>Streptophyta</taxon>
        <taxon>Embryophyta</taxon>
        <taxon>Tracheophyta</taxon>
        <taxon>Spermatophyta</taxon>
        <taxon>Magnoliopsida</taxon>
        <taxon>eudicotyledons</taxon>
        <taxon>Gunneridae</taxon>
        <taxon>Pentapetalae</taxon>
        <taxon>asterids</taxon>
        <taxon>Ericales</taxon>
        <taxon>Theaceae</taxon>
        <taxon>Camellia</taxon>
    </lineage>
</organism>
<evidence type="ECO:0000313" key="2">
    <source>
        <dbReference type="EMBL" id="THG13120.1"/>
    </source>
</evidence>
<name>A0A4S4EAC3_CAMSN</name>
<gene>
    <name evidence="2" type="ORF">TEA_008635</name>
</gene>
<dbReference type="Gene3D" id="3.40.50.2000">
    <property type="entry name" value="Glycogen Phosphorylase B"/>
    <property type="match status" value="4"/>
</dbReference>
<keyword evidence="3" id="KW-1185">Reference proteome</keyword>
<dbReference type="SUPFAM" id="SSF53756">
    <property type="entry name" value="UDP-Glycosyltransferase/glycogen phosphorylase"/>
    <property type="match status" value="1"/>
</dbReference>
<reference evidence="2 3" key="1">
    <citation type="journal article" date="2018" name="Proc. Natl. Acad. Sci. U.S.A.">
        <title>Draft genome sequence of Camellia sinensis var. sinensis provides insights into the evolution of the tea genome and tea quality.</title>
        <authorList>
            <person name="Wei C."/>
            <person name="Yang H."/>
            <person name="Wang S."/>
            <person name="Zhao J."/>
            <person name="Liu C."/>
            <person name="Gao L."/>
            <person name="Xia E."/>
            <person name="Lu Y."/>
            <person name="Tai Y."/>
            <person name="She G."/>
            <person name="Sun J."/>
            <person name="Cao H."/>
            <person name="Tong W."/>
            <person name="Gao Q."/>
            <person name="Li Y."/>
            <person name="Deng W."/>
            <person name="Jiang X."/>
            <person name="Wang W."/>
            <person name="Chen Q."/>
            <person name="Zhang S."/>
            <person name="Li H."/>
            <person name="Wu J."/>
            <person name="Wang P."/>
            <person name="Li P."/>
            <person name="Shi C."/>
            <person name="Zheng F."/>
            <person name="Jian J."/>
            <person name="Huang B."/>
            <person name="Shan D."/>
            <person name="Shi M."/>
            <person name="Fang C."/>
            <person name="Yue Y."/>
            <person name="Li F."/>
            <person name="Li D."/>
            <person name="Wei S."/>
            <person name="Han B."/>
            <person name="Jiang C."/>
            <person name="Yin Y."/>
            <person name="Xia T."/>
            <person name="Zhang Z."/>
            <person name="Bennetzen J.L."/>
            <person name="Zhao S."/>
            <person name="Wan X."/>
        </authorList>
    </citation>
    <scope>NUCLEOTIDE SEQUENCE [LARGE SCALE GENOMIC DNA]</scope>
    <source>
        <strain evidence="3">cv. Shuchazao</strain>
        <tissue evidence="2">Leaf</tissue>
    </source>
</reference>
<dbReference type="PANTHER" id="PTHR11926:SF1412">
    <property type="entry name" value="UDP-GLYCOSYLTRANSFERASE 83A1-LIKE"/>
    <property type="match status" value="1"/>
</dbReference>
<dbReference type="GO" id="GO:0080043">
    <property type="term" value="F:quercetin 3-O-glucosyltransferase activity"/>
    <property type="evidence" value="ECO:0007669"/>
    <property type="project" value="TreeGrafter"/>
</dbReference>
<dbReference type="AlphaFoldDB" id="A0A4S4EAC3"/>
<protein>
    <submittedName>
        <fullName evidence="2">Uncharacterized protein</fullName>
    </submittedName>
</protein>
<proteinExistence type="inferred from homology"/>
<dbReference type="PANTHER" id="PTHR11926">
    <property type="entry name" value="GLUCOSYL/GLUCURONOSYL TRANSFERASES"/>
    <property type="match status" value="1"/>
</dbReference>
<evidence type="ECO:0000256" key="1">
    <source>
        <dbReference type="ARBA" id="ARBA00009995"/>
    </source>
</evidence>